<comment type="caution">
    <text evidence="2">The sequence shown here is derived from an EMBL/GenBank/DDBJ whole genome shotgun (WGS) entry which is preliminary data.</text>
</comment>
<protein>
    <submittedName>
        <fullName evidence="2">Uncharacterized protein</fullName>
    </submittedName>
</protein>
<gene>
    <name evidence="2" type="ORF">BD833_11613</name>
</gene>
<dbReference type="RefSeq" id="WP_166534798.1">
    <property type="nucleotide sequence ID" value="NZ_VNHW01000016.1"/>
</dbReference>
<evidence type="ECO:0000313" key="2">
    <source>
        <dbReference type="EMBL" id="TYP83655.1"/>
    </source>
</evidence>
<dbReference type="EMBL" id="VNHW01000016">
    <property type="protein sequence ID" value="TYP83655.1"/>
    <property type="molecule type" value="Genomic_DNA"/>
</dbReference>
<organism evidence="2 3">
    <name type="scientific">Blastococcus xanthinilyticus</name>
    <dbReference type="NCBI Taxonomy" id="1564164"/>
    <lineage>
        <taxon>Bacteria</taxon>
        <taxon>Bacillati</taxon>
        <taxon>Actinomycetota</taxon>
        <taxon>Actinomycetes</taxon>
        <taxon>Geodermatophilales</taxon>
        <taxon>Geodermatophilaceae</taxon>
        <taxon>Blastococcus</taxon>
    </lineage>
</organism>
<reference evidence="2 3" key="1">
    <citation type="submission" date="2019-07" db="EMBL/GenBank/DDBJ databases">
        <title>Genomic Encyclopedia of Archaeal and Bacterial Type Strains, Phase II (KMG-II): from individual species to whole genera.</title>
        <authorList>
            <person name="Goeker M."/>
        </authorList>
    </citation>
    <scope>NUCLEOTIDE SEQUENCE [LARGE SCALE GENOMIC DNA]</scope>
    <source>
        <strain evidence="2 3">DSM 46842</strain>
    </source>
</reference>
<evidence type="ECO:0000313" key="3">
    <source>
        <dbReference type="Proteomes" id="UP000322499"/>
    </source>
</evidence>
<proteinExistence type="predicted"/>
<feature type="region of interest" description="Disordered" evidence="1">
    <location>
        <begin position="19"/>
        <end position="55"/>
    </location>
</feature>
<accession>A0A5S5CMM9</accession>
<dbReference type="Proteomes" id="UP000322499">
    <property type="component" value="Unassembled WGS sequence"/>
</dbReference>
<name>A0A5S5CMM9_9ACTN</name>
<keyword evidence="3" id="KW-1185">Reference proteome</keyword>
<evidence type="ECO:0000256" key="1">
    <source>
        <dbReference type="SAM" id="MobiDB-lite"/>
    </source>
</evidence>
<sequence length="55" mass="5536">MTENRYAVPLEVLEAGVRVDAGDQVSEQPTAEIPPAGQVGPGPWTGSGAGDADGD</sequence>
<feature type="compositionally biased region" description="Gly residues" evidence="1">
    <location>
        <begin position="39"/>
        <end position="55"/>
    </location>
</feature>
<dbReference type="AlphaFoldDB" id="A0A5S5CMM9"/>